<dbReference type="AlphaFoldDB" id="B3EYH6"/>
<dbReference type="EMBL" id="DQ787200">
    <property type="protein sequence ID" value="ABI75111.1"/>
    <property type="molecule type" value="Genomic_DNA"/>
</dbReference>
<reference evidence="1" key="1">
    <citation type="journal article" date="2008" name="Appl. Environ. Microbiol.">
        <title>Biosynthetic intermediate analysis and functional homology reveal a saxitoxin gene cluster in cyanobacteria.</title>
        <authorList>
            <person name="Kellmann R."/>
            <person name="Mihali T.K."/>
            <person name="Jeon Y.J."/>
            <person name="Pickford R."/>
            <person name="Pomati F."/>
            <person name="Neilan B.A."/>
        </authorList>
    </citation>
    <scope>NUCLEOTIDE SEQUENCE</scope>
    <source>
        <strain evidence="1">T3</strain>
    </source>
</reference>
<name>B3EYH6_9CYAN</name>
<organism evidence="1">
    <name type="scientific">Cylindrospermopsis raciborskii T3</name>
    <dbReference type="NCBI Taxonomy" id="398006"/>
    <lineage>
        <taxon>Bacteria</taxon>
        <taxon>Bacillati</taxon>
        <taxon>Cyanobacteriota</taxon>
        <taxon>Cyanophyceae</taxon>
        <taxon>Nostocales</taxon>
        <taxon>Aphanizomenonaceae</taxon>
        <taxon>Cylindrospermopsis</taxon>
    </lineage>
</organism>
<accession>B3EYH6</accession>
<sequence>MINIEQFRQEIEDWIINVVSIPNPLTGNFPPCPYAKAAWLNNRVSVRWFHGPELPELLMEQIRTWNNDFEMVIFGCDPQNLDAQRLERYITKANYVLPEYDLVALGSHPDKQYVGDDAENVNNVIITHPKYVLASVQSFSQLQEASDELLRLGYFQYWSAEKLAEMKSERASHNLSSIQRKNSYRIIPTNH</sequence>
<evidence type="ECO:0000313" key="1">
    <source>
        <dbReference type="EMBL" id="ABI75111.1"/>
    </source>
</evidence>
<proteinExistence type="predicted"/>
<protein>
    <submittedName>
        <fullName evidence="1">Cyanophage S-PM2 protein CAF34141-like protein</fullName>
    </submittedName>
</protein>